<dbReference type="CDD" id="cd03392">
    <property type="entry name" value="PAP2_like_2"/>
    <property type="match status" value="1"/>
</dbReference>
<feature type="transmembrane region" description="Helical" evidence="7">
    <location>
        <begin position="352"/>
        <end position="372"/>
    </location>
</feature>
<evidence type="ECO:0000256" key="1">
    <source>
        <dbReference type="ARBA" id="ARBA00004651"/>
    </source>
</evidence>
<dbReference type="SUPFAM" id="SSF48317">
    <property type="entry name" value="Acid phosphatase/Vanadium-dependent haloperoxidase"/>
    <property type="match status" value="1"/>
</dbReference>
<feature type="domain" description="Phosphatidic acid phosphatase type 2/haloperoxidase" evidence="8">
    <location>
        <begin position="283"/>
        <end position="393"/>
    </location>
</feature>
<keyword evidence="6 7" id="KW-0472">Membrane</keyword>
<dbReference type="EMBL" id="FNZE01000001">
    <property type="protein sequence ID" value="SEI59293.1"/>
    <property type="molecule type" value="Genomic_DNA"/>
</dbReference>
<accession>A0A1H6RU61</accession>
<dbReference type="RefSeq" id="WP_090305347.1">
    <property type="nucleotide sequence ID" value="NZ_FNZE01000001.1"/>
</dbReference>
<evidence type="ECO:0000256" key="2">
    <source>
        <dbReference type="ARBA" id="ARBA00010792"/>
    </source>
</evidence>
<feature type="transmembrane region" description="Helical" evidence="7">
    <location>
        <begin position="59"/>
        <end position="80"/>
    </location>
</feature>
<organism evidence="9 10">
    <name type="scientific">Pseudomonas linyingensis</name>
    <dbReference type="NCBI Taxonomy" id="915471"/>
    <lineage>
        <taxon>Bacteria</taxon>
        <taxon>Pseudomonadati</taxon>
        <taxon>Pseudomonadota</taxon>
        <taxon>Gammaproteobacteria</taxon>
        <taxon>Pseudomonadales</taxon>
        <taxon>Pseudomonadaceae</taxon>
        <taxon>Pseudomonas</taxon>
    </lineage>
</organism>
<gene>
    <name evidence="9" type="ORF">SAMN05216201_101140</name>
</gene>
<protein>
    <submittedName>
        <fullName evidence="9">Undecaprenyl-diphosphatase</fullName>
    </submittedName>
</protein>
<dbReference type="InterPro" id="IPR032818">
    <property type="entry name" value="DedA-like"/>
</dbReference>
<feature type="transmembrane region" description="Helical" evidence="7">
    <location>
        <begin position="21"/>
        <end position="53"/>
    </location>
</feature>
<feature type="transmembrane region" description="Helical" evidence="7">
    <location>
        <begin position="283"/>
        <end position="304"/>
    </location>
</feature>
<dbReference type="AlphaFoldDB" id="A0A1H6RU61"/>
<reference evidence="10" key="1">
    <citation type="submission" date="2016-10" db="EMBL/GenBank/DDBJ databases">
        <authorList>
            <person name="Varghese N."/>
            <person name="Submissions S."/>
        </authorList>
    </citation>
    <scope>NUCLEOTIDE SEQUENCE [LARGE SCALE GENOMIC DNA]</scope>
    <source>
        <strain evidence="10">LMG 25967</strain>
    </source>
</reference>
<evidence type="ECO:0000256" key="7">
    <source>
        <dbReference type="SAM" id="Phobius"/>
    </source>
</evidence>
<feature type="transmembrane region" description="Helical" evidence="7">
    <location>
        <begin position="378"/>
        <end position="396"/>
    </location>
</feature>
<evidence type="ECO:0000256" key="3">
    <source>
        <dbReference type="ARBA" id="ARBA00022475"/>
    </source>
</evidence>
<keyword evidence="5 7" id="KW-1133">Transmembrane helix</keyword>
<feature type="transmembrane region" description="Helical" evidence="7">
    <location>
        <begin position="260"/>
        <end position="276"/>
    </location>
</feature>
<dbReference type="PANTHER" id="PTHR30353:SF15">
    <property type="entry name" value="INNER MEMBRANE PROTEIN YABI"/>
    <property type="match status" value="1"/>
</dbReference>
<name>A0A1H6RU61_9PSED</name>
<feature type="transmembrane region" description="Helical" evidence="7">
    <location>
        <begin position="176"/>
        <end position="194"/>
    </location>
</feature>
<feature type="transmembrane region" description="Helical" evidence="7">
    <location>
        <begin position="324"/>
        <end position="345"/>
    </location>
</feature>
<dbReference type="Pfam" id="PF01569">
    <property type="entry name" value="PAP2"/>
    <property type="match status" value="1"/>
</dbReference>
<dbReference type="Gene3D" id="1.20.144.10">
    <property type="entry name" value="Phosphatidic acid phosphatase type 2/haloperoxidase"/>
    <property type="match status" value="2"/>
</dbReference>
<dbReference type="SMART" id="SM00014">
    <property type="entry name" value="acidPPc"/>
    <property type="match status" value="1"/>
</dbReference>
<comment type="similarity">
    <text evidence="2">Belongs to the DedA family.</text>
</comment>
<dbReference type="STRING" id="915471.SAMN05216201_101140"/>
<feature type="transmembrane region" description="Helical" evidence="7">
    <location>
        <begin position="408"/>
        <end position="434"/>
    </location>
</feature>
<dbReference type="GO" id="GO:0005886">
    <property type="term" value="C:plasma membrane"/>
    <property type="evidence" value="ECO:0007669"/>
    <property type="project" value="UniProtKB-SubCell"/>
</dbReference>
<keyword evidence="4 7" id="KW-0812">Transmembrane</keyword>
<evidence type="ECO:0000256" key="4">
    <source>
        <dbReference type="ARBA" id="ARBA00022692"/>
    </source>
</evidence>
<sequence length="436" mass="46639">MSQWLDPLTAWLGTHPQWLGLAIFLIACIECLTIVGLLIPGVVLLFAVAALAGGGALELWPTLLLGYAGGLLGDALSYALGRRFHQDIRRLPFLRQHPEWLAQAEFYFQRYGVASLLVGRFIGPLRPMLPTVAGMLDMPLLRFIAVSLLAAAAWAVAYLLPGWLTGAALRLPLPDGFWWQAGLLGGALTALLGLTAQTSLRERRAAAPLAAALSATLLLALFVGWRHFAVLDQALLELLQGLRSLELDAWMAQLTRLGDVTVQLGAALLLGLLLLAARQWRALLFATLCLGGSALANQALKLLFARPRPDILLQPLDSFSLPSGHSSAAFAFCLVLGVLAGRGALARIRLGWLLLASLPAIAIAISRIYLGVHWPTDVLAGALLAGSICALSLLLVQRHTPLPALGQLLWWTLAPLLLLGALLAVHSAAGSVLYRY</sequence>
<proteinExistence type="inferred from homology"/>
<dbReference type="Proteomes" id="UP000242930">
    <property type="component" value="Unassembled WGS sequence"/>
</dbReference>
<keyword evidence="3" id="KW-1003">Cell membrane</keyword>
<evidence type="ECO:0000313" key="9">
    <source>
        <dbReference type="EMBL" id="SEI59293.1"/>
    </source>
</evidence>
<evidence type="ECO:0000256" key="5">
    <source>
        <dbReference type="ARBA" id="ARBA00022989"/>
    </source>
</evidence>
<dbReference type="InterPro" id="IPR000326">
    <property type="entry name" value="PAP2/HPO"/>
</dbReference>
<keyword evidence="10" id="KW-1185">Reference proteome</keyword>
<comment type="subcellular location">
    <subcellularLocation>
        <location evidence="1">Cell membrane</location>
        <topology evidence="1">Multi-pass membrane protein</topology>
    </subcellularLocation>
</comment>
<feature type="transmembrane region" description="Helical" evidence="7">
    <location>
        <begin position="143"/>
        <end position="164"/>
    </location>
</feature>
<dbReference type="InterPro" id="IPR036938">
    <property type="entry name" value="PAP2/HPO_sf"/>
</dbReference>
<dbReference type="PANTHER" id="PTHR30353">
    <property type="entry name" value="INNER MEMBRANE PROTEIN DEDA-RELATED"/>
    <property type="match status" value="1"/>
</dbReference>
<evidence type="ECO:0000313" key="10">
    <source>
        <dbReference type="Proteomes" id="UP000242930"/>
    </source>
</evidence>
<evidence type="ECO:0000256" key="6">
    <source>
        <dbReference type="ARBA" id="ARBA00023136"/>
    </source>
</evidence>
<evidence type="ECO:0000259" key="8">
    <source>
        <dbReference type="SMART" id="SM00014"/>
    </source>
</evidence>
<feature type="transmembrane region" description="Helical" evidence="7">
    <location>
        <begin position="206"/>
        <end position="225"/>
    </location>
</feature>
<dbReference type="Pfam" id="PF09335">
    <property type="entry name" value="VTT_dom"/>
    <property type="match status" value="1"/>
</dbReference>
<dbReference type="InterPro" id="IPR032816">
    <property type="entry name" value="VTT_dom"/>
</dbReference>
<dbReference type="OrthoDB" id="9780918at2"/>